<dbReference type="Pfam" id="PF20150">
    <property type="entry name" value="2EXR"/>
    <property type="match status" value="1"/>
</dbReference>
<dbReference type="OrthoDB" id="3557569at2759"/>
<dbReference type="PANTHER" id="PTHR35910">
    <property type="entry name" value="2EXR DOMAIN-CONTAINING PROTEIN"/>
    <property type="match status" value="1"/>
</dbReference>
<accession>A0A2J6SY95</accession>
<sequence>MAESNGCKGQMFTLFPELPKEIRLLIWNAALPGPRVVHLQQRKLKSTIREWEQKTGRSWPVFPGEMRAVNEAARDTGTSGIEESFEADRDRRFQRRVMRHRINEALGADGPPSTRYRGAHMLGLYSDSPTPEMTLVNREAYDVVSKSYPRVFSGPASFAQTWFNGVLDTLYIRNDTYWVYPLGGPIFDINDGFPVLDVENMRKVKKLAIWRDLGWTNNAPMRQRPLTEDWTAPVLKLFGGVEELVLVLHHYGDEGEEEDQAVHLIDPIWVDEALEKYNRIIADPKSGDTLEVKAMDIGVSGEELDLELLEEYRQNFGEGKPSWTMPRFVEKVAVTEGVRRKLDDAKRRAEMALKERGVAGI</sequence>
<evidence type="ECO:0000313" key="3">
    <source>
        <dbReference type="Proteomes" id="UP000235371"/>
    </source>
</evidence>
<dbReference type="InParanoid" id="A0A2J6SY95"/>
<organism evidence="2 3">
    <name type="scientific">Hyaloscypha bicolor E</name>
    <dbReference type="NCBI Taxonomy" id="1095630"/>
    <lineage>
        <taxon>Eukaryota</taxon>
        <taxon>Fungi</taxon>
        <taxon>Dikarya</taxon>
        <taxon>Ascomycota</taxon>
        <taxon>Pezizomycotina</taxon>
        <taxon>Leotiomycetes</taxon>
        <taxon>Helotiales</taxon>
        <taxon>Hyaloscyphaceae</taxon>
        <taxon>Hyaloscypha</taxon>
        <taxon>Hyaloscypha bicolor</taxon>
    </lineage>
</organism>
<dbReference type="RefSeq" id="XP_024732652.1">
    <property type="nucleotide sequence ID" value="XM_024887186.1"/>
</dbReference>
<dbReference type="AlphaFoldDB" id="A0A2J6SY95"/>
<gene>
    <name evidence="2" type="ORF">K444DRAFT_666429</name>
</gene>
<evidence type="ECO:0000259" key="1">
    <source>
        <dbReference type="Pfam" id="PF20150"/>
    </source>
</evidence>
<dbReference type="InterPro" id="IPR045518">
    <property type="entry name" value="2EXR"/>
</dbReference>
<dbReference type="Proteomes" id="UP000235371">
    <property type="component" value="Unassembled WGS sequence"/>
</dbReference>
<dbReference type="EMBL" id="KZ613854">
    <property type="protein sequence ID" value="PMD55748.1"/>
    <property type="molecule type" value="Genomic_DNA"/>
</dbReference>
<feature type="domain" description="2EXR" evidence="1">
    <location>
        <begin position="12"/>
        <end position="170"/>
    </location>
</feature>
<evidence type="ECO:0000313" key="2">
    <source>
        <dbReference type="EMBL" id="PMD55748.1"/>
    </source>
</evidence>
<dbReference type="GeneID" id="36595262"/>
<keyword evidence="3" id="KW-1185">Reference proteome</keyword>
<reference evidence="2 3" key="1">
    <citation type="submission" date="2016-04" db="EMBL/GenBank/DDBJ databases">
        <title>A degradative enzymes factory behind the ericoid mycorrhizal symbiosis.</title>
        <authorList>
            <consortium name="DOE Joint Genome Institute"/>
            <person name="Martino E."/>
            <person name="Morin E."/>
            <person name="Grelet G."/>
            <person name="Kuo A."/>
            <person name="Kohler A."/>
            <person name="Daghino S."/>
            <person name="Barry K."/>
            <person name="Choi C."/>
            <person name="Cichocki N."/>
            <person name="Clum A."/>
            <person name="Copeland A."/>
            <person name="Hainaut M."/>
            <person name="Haridas S."/>
            <person name="Labutti K."/>
            <person name="Lindquist E."/>
            <person name="Lipzen A."/>
            <person name="Khouja H.-R."/>
            <person name="Murat C."/>
            <person name="Ohm R."/>
            <person name="Olson A."/>
            <person name="Spatafora J."/>
            <person name="Veneault-Fourrey C."/>
            <person name="Henrissat B."/>
            <person name="Grigoriev I."/>
            <person name="Martin F."/>
            <person name="Perotto S."/>
        </authorList>
    </citation>
    <scope>NUCLEOTIDE SEQUENCE [LARGE SCALE GENOMIC DNA]</scope>
    <source>
        <strain evidence="2 3">E</strain>
    </source>
</reference>
<protein>
    <recommendedName>
        <fullName evidence="1">2EXR domain-containing protein</fullName>
    </recommendedName>
</protein>
<proteinExistence type="predicted"/>
<name>A0A2J6SY95_9HELO</name>
<dbReference type="PANTHER" id="PTHR35910:SF6">
    <property type="entry name" value="2EXR DOMAIN-CONTAINING PROTEIN"/>
    <property type="match status" value="1"/>
</dbReference>